<feature type="compositionally biased region" description="Gly residues" evidence="1">
    <location>
        <begin position="367"/>
        <end position="377"/>
    </location>
</feature>
<sequence>MSASASTSSAHAAESDPYATIRSSHSNRKAPGRTPILPATASSPSFPPHRTSTPNTSSSSCSPHVRPASPTPSTFSASSSHSSTTSSFKRRRTSVDSVTTDWTGSLPRNNPRAKAGSRIDHSSNRDSIGSTSSAAEAASLQKSSSTASLTTTQNAQIAFEELFHATAFALERSNELLLSTLNSRSQLASLRAQQSAIEQGMNARELELRRRLEANRDMAEWVRQSGEQLEALVRELDADRLRAAGGPAMDSNGGGPSAWGFARPTHWRVPSLGGLGAVFGAAGEETTPGGTAELPGINPSSETSTGPAEDGTMTIGKTAAKRLERVLIKHKRGQSSLSIASSMQGQAGHARNSSVASSRLETPIFLNGGGSGGGSTGDGDAAVRPTSPANSPLARMLDLEEEPQESEDNQPISEKETKAQNDSSAGLSKLAHSKNIPATPTSGRHPNAPIRSSKLVRPGKPGLGLRLGPSAPSTASTSTAALSSPTVVVSPSGGGAGANGMSSPPPDVSISRNLAFASRRNDSHASLTSIDEDDSGFGSSTTMAHKRSGRFSFGTPLGPGAGVGAPPSPAAVDRCISPALSIQFTPGGPRRTPSQRGSISSLNSLNSVRSERFMNASSSSGGGGGMGSPAFSKPRALAVAASAPASRLEVPTVLSGPAWSASELGTGLPETAGGGGALDTLSALLSRSPASPSRPPSTSSVQRAAEVPASSSSSVGAEEDKDEEEEENDEDAHFTAYLHNSGRNDSSQPHSIHIPSPKVVDSRRLSSQSNASRISNLSMANLRSPRLARLDSGSASALAAQASSDLAAGWTGETRGREFGGMMKNGAGVSGGGAEGGGGRVGALAALKRLNEQKGVLPGGPEVDGRYLSEGAGGGGTAGGGGGTGAWASITSWVGLGLGSGGGGASSAGGEDTSPENAGGAKVAGSATSSSAAAVQEV</sequence>
<feature type="region of interest" description="Disordered" evidence="1">
    <location>
        <begin position="900"/>
        <end position="938"/>
    </location>
</feature>
<feature type="compositionally biased region" description="Low complexity" evidence="1">
    <location>
        <begin position="686"/>
        <end position="700"/>
    </location>
</feature>
<proteinExistence type="predicted"/>
<feature type="compositionally biased region" description="Polar residues" evidence="1">
    <location>
        <begin position="334"/>
        <end position="360"/>
    </location>
</feature>
<name>A0A8X7NCZ0_9BASI</name>
<feature type="compositionally biased region" description="Acidic residues" evidence="1">
    <location>
        <begin position="399"/>
        <end position="408"/>
    </location>
</feature>
<feature type="region of interest" description="Disordered" evidence="1">
    <location>
        <begin position="331"/>
        <end position="543"/>
    </location>
</feature>
<feature type="compositionally biased region" description="Low complexity" evidence="1">
    <location>
        <begin position="746"/>
        <end position="757"/>
    </location>
</feature>
<dbReference type="EMBL" id="LWDG02000013">
    <property type="protein sequence ID" value="KAE8271651.1"/>
    <property type="molecule type" value="Genomic_DNA"/>
</dbReference>
<feature type="region of interest" description="Disordered" evidence="1">
    <location>
        <begin position="278"/>
        <end position="313"/>
    </location>
</feature>
<feature type="compositionally biased region" description="Low complexity" evidence="1">
    <location>
        <begin position="455"/>
        <end position="491"/>
    </location>
</feature>
<feature type="compositionally biased region" description="Low complexity" evidence="1">
    <location>
        <begin position="918"/>
        <end position="938"/>
    </location>
</feature>
<feature type="compositionally biased region" description="Acidic residues" evidence="1">
    <location>
        <begin position="717"/>
        <end position="730"/>
    </location>
</feature>
<feature type="region of interest" description="Disordered" evidence="1">
    <location>
        <begin position="582"/>
        <end position="606"/>
    </location>
</feature>
<reference evidence="2" key="1">
    <citation type="submission" date="2016-04" db="EMBL/GenBank/DDBJ databases">
        <authorList>
            <person name="Nguyen H.D."/>
            <person name="Samba Siva P."/>
            <person name="Cullis J."/>
            <person name="Levesque C.A."/>
            <person name="Hambleton S."/>
        </authorList>
    </citation>
    <scope>NUCLEOTIDE SEQUENCE</scope>
    <source>
        <strain evidence="2">DAOMC 236422</strain>
    </source>
</reference>
<feature type="compositionally biased region" description="Low complexity" evidence="1">
    <location>
        <begin position="278"/>
        <end position="296"/>
    </location>
</feature>
<dbReference type="Proteomes" id="UP000078113">
    <property type="component" value="Unassembled WGS sequence"/>
</dbReference>
<feature type="compositionally biased region" description="Low complexity" evidence="1">
    <location>
        <begin position="1"/>
        <end position="12"/>
    </location>
</feature>
<accession>A0A8X7NCZ0</accession>
<feature type="compositionally biased region" description="Low complexity" evidence="1">
    <location>
        <begin position="48"/>
        <end position="87"/>
    </location>
</feature>
<feature type="compositionally biased region" description="Polar residues" evidence="1">
    <location>
        <begin position="592"/>
        <end position="606"/>
    </location>
</feature>
<dbReference type="AlphaFoldDB" id="A0A8X7NCZ0"/>
<comment type="caution">
    <text evidence="2">The sequence shown here is derived from an EMBL/GenBank/DDBJ whole genome shotgun (WGS) entry which is preliminary data.</text>
</comment>
<reference evidence="2" key="2">
    <citation type="journal article" date="2019" name="IMA Fungus">
        <title>Genome sequencing and comparison of five Tilletia species to identify candidate genes for the detection of regulated species infecting wheat.</title>
        <authorList>
            <person name="Nguyen H.D.T."/>
            <person name="Sultana T."/>
            <person name="Kesanakurti P."/>
            <person name="Hambleton S."/>
        </authorList>
    </citation>
    <scope>NUCLEOTIDE SEQUENCE</scope>
    <source>
        <strain evidence="2">DAOMC 236422</strain>
    </source>
</reference>
<feature type="region of interest" description="Disordered" evidence="1">
    <location>
        <begin position="1"/>
        <end position="147"/>
    </location>
</feature>
<evidence type="ECO:0000256" key="1">
    <source>
        <dbReference type="SAM" id="MobiDB-lite"/>
    </source>
</evidence>
<feature type="compositionally biased region" description="Polar residues" evidence="1">
    <location>
        <begin position="125"/>
        <end position="147"/>
    </location>
</feature>
<evidence type="ECO:0000313" key="2">
    <source>
        <dbReference type="EMBL" id="KAE8271651.1"/>
    </source>
</evidence>
<evidence type="ECO:0000313" key="3">
    <source>
        <dbReference type="Proteomes" id="UP000078113"/>
    </source>
</evidence>
<gene>
    <name evidence="2" type="ORF">A4X09_0g682</name>
</gene>
<feature type="compositionally biased region" description="Polar residues" evidence="1">
    <location>
        <begin position="95"/>
        <end position="108"/>
    </location>
</feature>
<protein>
    <submittedName>
        <fullName evidence="2">Uncharacterized protein</fullName>
    </submittedName>
</protein>
<keyword evidence="3" id="KW-1185">Reference proteome</keyword>
<feature type="region of interest" description="Disordered" evidence="1">
    <location>
        <begin position="686"/>
        <end position="772"/>
    </location>
</feature>
<organism evidence="2 3">
    <name type="scientific">Tilletia walkeri</name>
    <dbReference type="NCBI Taxonomy" id="117179"/>
    <lineage>
        <taxon>Eukaryota</taxon>
        <taxon>Fungi</taxon>
        <taxon>Dikarya</taxon>
        <taxon>Basidiomycota</taxon>
        <taxon>Ustilaginomycotina</taxon>
        <taxon>Exobasidiomycetes</taxon>
        <taxon>Tilletiales</taxon>
        <taxon>Tilletiaceae</taxon>
        <taxon>Tilletia</taxon>
    </lineage>
</organism>